<evidence type="ECO:0000259" key="1">
    <source>
        <dbReference type="Pfam" id="PF04230"/>
    </source>
</evidence>
<dbReference type="GO" id="GO:0016740">
    <property type="term" value="F:transferase activity"/>
    <property type="evidence" value="ECO:0007669"/>
    <property type="project" value="UniProtKB-KW"/>
</dbReference>
<name>A0A9D1MSY5_9FIRM</name>
<feature type="domain" description="Polysaccharide pyruvyl transferase" evidence="1">
    <location>
        <begin position="12"/>
        <end position="313"/>
    </location>
</feature>
<reference evidence="2" key="2">
    <citation type="journal article" date="2021" name="PeerJ">
        <title>Extensive microbial diversity within the chicken gut microbiome revealed by metagenomics and culture.</title>
        <authorList>
            <person name="Gilroy R."/>
            <person name="Ravi A."/>
            <person name="Getino M."/>
            <person name="Pursley I."/>
            <person name="Horton D.L."/>
            <person name="Alikhan N.F."/>
            <person name="Baker D."/>
            <person name="Gharbi K."/>
            <person name="Hall N."/>
            <person name="Watson M."/>
            <person name="Adriaenssens E.M."/>
            <person name="Foster-Nyarko E."/>
            <person name="Jarju S."/>
            <person name="Secka A."/>
            <person name="Antonio M."/>
            <person name="Oren A."/>
            <person name="Chaudhuri R.R."/>
            <person name="La Ragione R."/>
            <person name="Hildebrand F."/>
            <person name="Pallen M.J."/>
        </authorList>
    </citation>
    <scope>NUCLEOTIDE SEQUENCE</scope>
    <source>
        <strain evidence="2">CHK176-6737</strain>
    </source>
</reference>
<keyword evidence="2" id="KW-0808">Transferase</keyword>
<evidence type="ECO:0000313" key="2">
    <source>
        <dbReference type="EMBL" id="HIU68561.1"/>
    </source>
</evidence>
<dbReference type="InterPro" id="IPR007345">
    <property type="entry name" value="Polysacch_pyruvyl_Trfase"/>
</dbReference>
<evidence type="ECO:0000313" key="3">
    <source>
        <dbReference type="Proteomes" id="UP000824125"/>
    </source>
</evidence>
<accession>A0A9D1MSY5</accession>
<dbReference type="EMBL" id="DVNM01000005">
    <property type="protein sequence ID" value="HIU68561.1"/>
    <property type="molecule type" value="Genomic_DNA"/>
</dbReference>
<proteinExistence type="predicted"/>
<reference evidence="2" key="1">
    <citation type="submission" date="2020-10" db="EMBL/GenBank/DDBJ databases">
        <authorList>
            <person name="Gilroy R."/>
        </authorList>
    </citation>
    <scope>NUCLEOTIDE SEQUENCE</scope>
    <source>
        <strain evidence="2">CHK176-6737</strain>
    </source>
</reference>
<dbReference type="PANTHER" id="PTHR36836:SF1">
    <property type="entry name" value="COLANIC ACID BIOSYNTHESIS PROTEIN WCAK"/>
    <property type="match status" value="1"/>
</dbReference>
<organism evidence="2 3">
    <name type="scientific">Candidatus Scybalenecus merdavium</name>
    <dbReference type="NCBI Taxonomy" id="2840939"/>
    <lineage>
        <taxon>Bacteria</taxon>
        <taxon>Bacillati</taxon>
        <taxon>Bacillota</taxon>
        <taxon>Clostridia</taxon>
        <taxon>Eubacteriales</taxon>
        <taxon>Oscillospiraceae</taxon>
        <taxon>Oscillospiraceae incertae sedis</taxon>
        <taxon>Candidatus Scybalenecus</taxon>
    </lineage>
</organism>
<protein>
    <submittedName>
        <fullName evidence="2">Polysaccharide pyruvyl transferase family protein</fullName>
    </submittedName>
</protein>
<dbReference type="PANTHER" id="PTHR36836">
    <property type="entry name" value="COLANIC ACID BIOSYNTHESIS PROTEIN WCAK"/>
    <property type="match status" value="1"/>
</dbReference>
<dbReference type="AlphaFoldDB" id="A0A9D1MSY5"/>
<dbReference type="Proteomes" id="UP000824125">
    <property type="component" value="Unassembled WGS sequence"/>
</dbReference>
<gene>
    <name evidence="2" type="ORF">IAD23_01210</name>
</gene>
<comment type="caution">
    <text evidence="2">The sequence shown here is derived from an EMBL/GenBank/DDBJ whole genome shotgun (WGS) entry which is preliminary data.</text>
</comment>
<dbReference type="Pfam" id="PF04230">
    <property type="entry name" value="PS_pyruv_trans"/>
    <property type="match status" value="1"/>
</dbReference>
<sequence>MILLYSHGGSTNHGCEAIVRSTTKILNRKLVLYSSNPADDYTYDLNQIVQVKSDIRKPLPKGSLDYIYAAIAHKFRKDDYKYITLSHKDFFDQVNKGDVYLSIGGDNYCYKGQDVLGYYNQEIHKRGAKTVLWGCSIEPNVLTAEVLEDLKRYDAITVRESLSFEALHNAGLTNITLCSDPAFQLDKIDVELPNAFADAPIIGMNISPLIFSYGAKSLILENYETLINYILQNTNYSIMFVPHVVSSNSDDRTAIQFLYDKIDCKERVFVVDDCTCEELKGYISQCRFFLGARTHSIIAAYSCMVPTLAVGYSVKAKGIAKDIFGEYEPYVLSVQNMSKSDSLLKKMLWIMENEKEIRLHLQNVMPSYTEKAYEGLRFMKEILYNTKV</sequence>